<dbReference type="InterPro" id="IPR025405">
    <property type="entry name" value="DUF4131"/>
</dbReference>
<keyword evidence="9" id="KW-1185">Reference proteome</keyword>
<evidence type="ECO:0000313" key="9">
    <source>
        <dbReference type="Proteomes" id="UP000011747"/>
    </source>
</evidence>
<accession>G9QPX3</accession>
<evidence type="ECO:0000256" key="2">
    <source>
        <dbReference type="ARBA" id="ARBA00022475"/>
    </source>
</evidence>
<feature type="transmembrane region" description="Helical" evidence="6">
    <location>
        <begin position="454"/>
        <end position="470"/>
    </location>
</feature>
<keyword evidence="2" id="KW-1003">Cell membrane</keyword>
<feature type="transmembrane region" description="Helical" evidence="6">
    <location>
        <begin position="268"/>
        <end position="298"/>
    </location>
</feature>
<gene>
    <name evidence="8" type="ORF">HMPREF1015_00340</name>
</gene>
<keyword evidence="5 6" id="KW-0472">Membrane</keyword>
<feature type="transmembrane region" description="Helical" evidence="6">
    <location>
        <begin position="29"/>
        <end position="60"/>
    </location>
</feature>
<dbReference type="HOGENOM" id="CLU_010363_2_3_9"/>
<dbReference type="PANTHER" id="PTHR30619">
    <property type="entry name" value="DNA INTERNALIZATION/COMPETENCE PROTEIN COMEC/REC2"/>
    <property type="match status" value="1"/>
</dbReference>
<name>G9QPX3_9BACI</name>
<dbReference type="CDD" id="cd07731">
    <property type="entry name" value="ComA-like_MBL-fold"/>
    <property type="match status" value="1"/>
</dbReference>
<dbReference type="AlphaFoldDB" id="G9QPX3"/>
<evidence type="ECO:0000256" key="5">
    <source>
        <dbReference type="ARBA" id="ARBA00023136"/>
    </source>
</evidence>
<dbReference type="EMBL" id="ACWF01000157">
    <property type="protein sequence ID" value="EHL73512.1"/>
    <property type="molecule type" value="Genomic_DNA"/>
</dbReference>
<feature type="transmembrane region" description="Helical" evidence="6">
    <location>
        <begin position="233"/>
        <end position="256"/>
    </location>
</feature>
<dbReference type="Pfam" id="PF13567">
    <property type="entry name" value="DUF4131"/>
    <property type="match status" value="1"/>
</dbReference>
<dbReference type="InterPro" id="IPR035681">
    <property type="entry name" value="ComA-like_MBL"/>
</dbReference>
<dbReference type="InterPro" id="IPR001279">
    <property type="entry name" value="Metallo-B-lactamas"/>
</dbReference>
<evidence type="ECO:0000256" key="4">
    <source>
        <dbReference type="ARBA" id="ARBA00022989"/>
    </source>
</evidence>
<dbReference type="PANTHER" id="PTHR30619:SF1">
    <property type="entry name" value="RECOMBINATION PROTEIN 2"/>
    <property type="match status" value="1"/>
</dbReference>
<evidence type="ECO:0000256" key="1">
    <source>
        <dbReference type="ARBA" id="ARBA00004651"/>
    </source>
</evidence>
<dbReference type="Proteomes" id="UP000011747">
    <property type="component" value="Unassembled WGS sequence"/>
</dbReference>
<dbReference type="RefSeq" id="WP_003355427.1">
    <property type="nucleotide sequence ID" value="NZ_JH414764.1"/>
</dbReference>
<dbReference type="InterPro" id="IPR004797">
    <property type="entry name" value="Competence_ComEC/Rec2"/>
</dbReference>
<dbReference type="Pfam" id="PF00753">
    <property type="entry name" value="Lactamase_B"/>
    <property type="match status" value="1"/>
</dbReference>
<dbReference type="InterPro" id="IPR004477">
    <property type="entry name" value="ComEC_N"/>
</dbReference>
<feature type="transmembrane region" description="Helical" evidence="6">
    <location>
        <begin position="391"/>
        <end position="411"/>
    </location>
</feature>
<dbReference type="InterPro" id="IPR052159">
    <property type="entry name" value="Competence_DNA_uptake"/>
</dbReference>
<evidence type="ECO:0000256" key="3">
    <source>
        <dbReference type="ARBA" id="ARBA00022692"/>
    </source>
</evidence>
<dbReference type="NCBIfam" id="TIGR00360">
    <property type="entry name" value="ComEC_N-term"/>
    <property type="match status" value="1"/>
</dbReference>
<comment type="caution">
    <text evidence="8">The sequence shown here is derived from an EMBL/GenBank/DDBJ whole genome shotgun (WGS) entry which is preliminary data.</text>
</comment>
<feature type="domain" description="Metallo-beta-lactamase" evidence="7">
    <location>
        <begin position="509"/>
        <end position="718"/>
    </location>
</feature>
<feature type="transmembrane region" description="Helical" evidence="6">
    <location>
        <begin position="360"/>
        <end position="379"/>
    </location>
</feature>
<feature type="transmembrane region" description="Helical" evidence="6">
    <location>
        <begin position="476"/>
        <end position="494"/>
    </location>
</feature>
<keyword evidence="4 6" id="KW-1133">Transmembrane helix</keyword>
<evidence type="ECO:0000313" key="8">
    <source>
        <dbReference type="EMBL" id="EHL73512.1"/>
    </source>
</evidence>
<comment type="subcellular location">
    <subcellularLocation>
        <location evidence="1">Cell membrane</location>
        <topology evidence="1">Multi-pass membrane protein</topology>
    </subcellularLocation>
</comment>
<dbReference type="NCBIfam" id="TIGR00361">
    <property type="entry name" value="ComEC_Rec2"/>
    <property type="match status" value="1"/>
</dbReference>
<evidence type="ECO:0000256" key="6">
    <source>
        <dbReference type="SAM" id="Phobius"/>
    </source>
</evidence>
<dbReference type="SUPFAM" id="SSF56281">
    <property type="entry name" value="Metallo-hydrolase/oxidoreductase"/>
    <property type="match status" value="1"/>
</dbReference>
<proteinExistence type="predicted"/>
<sequence length="765" mass="86509">MKGNILYFAVFSLFGSIWALPRSLGSVRLFLLMICLFLLFKLPKTVVISLLAVSVFFYLATFIRSSHHHSLYVGTESNWTVSFQQDMTFDGDQLKARVISQDGEKLELRYTLHSPEEKQLLQQKLVSPLVCSFSGKLLEPSTSRNENSFDYKTYLSDHQIYWIIEPIGNIRLDDCYYTKPTFLDRLQKMRAQGIQLVMDQFPQEMKAVAAALLFGDQSKADEELMTAYQKLGIIHLLAVSGLHVQLIAGAFFYLLIRLGVTRETSAWILLFLLPLYAVMTGGSPPVVRSVLMTSFLLLASLTKRGWTSLDAIGASFMLVILYDPFLLYHIGLQLSYMVSVSLLLSSPLISRLKSALGKSFAITLISQASSIPLLLYHFYEISIISLAANLFFVPFYSFLMMPLSLFSFLFLKVAGGLPPPVQTFSWLFGKINQFAEDCGNLPFATIVTGKPNEFFLFLYMGAVFFFFFLWEKYHSMIKASLLLAAVLVVHLMCLRMSPYGEVTFIDVGQGDSIFIHLPFHKGNYLIDTGGHLPFQRDKWQEKSREFSVGRDILVPYLKSKGITEIDKLILTHGDYDHVGAATEIIPAVHIREIIITPGSEKDAIMKRIIRLAFQKQIKVTEGIEGQGWNTGNFAFLFLSPDDSFYEGNNDSLVLYAKVGGLRWLFTGDLEKEGEAELVQQWNLKADILKVGHHGSKTSTSPKFLEAVNPKIAVISAGVKNRYGHPHPEVIRLLEEQHIKVFRTDLNGQVTYKFYKEKGTFQTHFP</sequence>
<dbReference type="PATRIC" id="fig|665952.3.peg.3241"/>
<reference evidence="8 9" key="1">
    <citation type="submission" date="2011-09" db="EMBL/GenBank/DDBJ databases">
        <title>The Genome Sequence of Bacillus smithii 7_3_47FAA.</title>
        <authorList>
            <consortium name="The Broad Institute Genome Sequencing Platform"/>
            <person name="Earl A."/>
            <person name="Ward D."/>
            <person name="Feldgarden M."/>
            <person name="Gevers D."/>
            <person name="Daigneault M."/>
            <person name="Strauss J."/>
            <person name="Allen-Vercoe E."/>
            <person name="Young S.K."/>
            <person name="Zeng Q."/>
            <person name="Gargeya S."/>
            <person name="Fitzgerald M."/>
            <person name="Haas B."/>
            <person name="Abouelleil A."/>
            <person name="Alvarado L."/>
            <person name="Arachchi H.M."/>
            <person name="Berlin A."/>
            <person name="Brown A."/>
            <person name="Chapman S.B."/>
            <person name="Chen Z."/>
            <person name="Dunbar C."/>
            <person name="Freedman E."/>
            <person name="Gearin G."/>
            <person name="Goldberg J."/>
            <person name="Griggs A."/>
            <person name="Gujja S."/>
            <person name="Heiman D."/>
            <person name="Howarth C."/>
            <person name="Larson L."/>
            <person name="Lui A."/>
            <person name="MacDonald P.J.P."/>
            <person name="Montmayeur A."/>
            <person name="Murphy C."/>
            <person name="Neiman D."/>
            <person name="Pearson M."/>
            <person name="Priest M."/>
            <person name="Roberts A."/>
            <person name="Saif S."/>
            <person name="Shea T."/>
            <person name="Shenoy N."/>
            <person name="Sisk P."/>
            <person name="Stolte C."/>
            <person name="Sykes S."/>
            <person name="Wortman J."/>
            <person name="Nusbaum C."/>
            <person name="Birren B."/>
        </authorList>
    </citation>
    <scope>NUCLEOTIDE SEQUENCE [LARGE SCALE GENOMIC DNA]</scope>
    <source>
        <strain evidence="8 9">7_3_47FAA</strain>
    </source>
</reference>
<protein>
    <recommendedName>
        <fullName evidence="7">Metallo-beta-lactamase domain-containing protein</fullName>
    </recommendedName>
</protein>
<organism evidence="8 9">
    <name type="scientific">Bacillus smithii 7_3_47FAA</name>
    <dbReference type="NCBI Taxonomy" id="665952"/>
    <lineage>
        <taxon>Bacteria</taxon>
        <taxon>Bacillati</taxon>
        <taxon>Bacillota</taxon>
        <taxon>Bacilli</taxon>
        <taxon>Bacillales</taxon>
        <taxon>Bacillaceae</taxon>
        <taxon>Bacillus</taxon>
    </lineage>
</organism>
<dbReference type="GO" id="GO:0030420">
    <property type="term" value="P:establishment of competence for transformation"/>
    <property type="evidence" value="ECO:0007669"/>
    <property type="project" value="InterPro"/>
</dbReference>
<dbReference type="Pfam" id="PF03772">
    <property type="entry name" value="Competence"/>
    <property type="match status" value="1"/>
</dbReference>
<keyword evidence="3 6" id="KW-0812">Transmembrane</keyword>
<feature type="transmembrane region" description="Helical" evidence="6">
    <location>
        <begin position="305"/>
        <end position="322"/>
    </location>
</feature>
<dbReference type="Gene3D" id="3.60.15.10">
    <property type="entry name" value="Ribonuclease Z/Hydroxyacylglutathione hydrolase-like"/>
    <property type="match status" value="1"/>
</dbReference>
<dbReference type="GO" id="GO:0005886">
    <property type="term" value="C:plasma membrane"/>
    <property type="evidence" value="ECO:0007669"/>
    <property type="project" value="UniProtKB-SubCell"/>
</dbReference>
<dbReference type="InterPro" id="IPR036866">
    <property type="entry name" value="RibonucZ/Hydroxyglut_hydro"/>
</dbReference>
<dbReference type="SMART" id="SM00849">
    <property type="entry name" value="Lactamase_B"/>
    <property type="match status" value="1"/>
</dbReference>
<evidence type="ECO:0000259" key="7">
    <source>
        <dbReference type="SMART" id="SM00849"/>
    </source>
</evidence>